<dbReference type="GO" id="GO:0008757">
    <property type="term" value="F:S-adenosylmethionine-dependent methyltransferase activity"/>
    <property type="evidence" value="ECO:0007669"/>
    <property type="project" value="InterPro"/>
</dbReference>
<dbReference type="AlphaFoldDB" id="A0A4R0YSN3"/>
<dbReference type="Gene3D" id="3.40.50.150">
    <property type="entry name" value="Vaccinia Virus protein VP39"/>
    <property type="match status" value="1"/>
</dbReference>
<dbReference type="Pfam" id="PF08241">
    <property type="entry name" value="Methyltransf_11"/>
    <property type="match status" value="1"/>
</dbReference>
<protein>
    <submittedName>
        <fullName evidence="2">Methyltransferase domain-containing protein</fullName>
    </submittedName>
</protein>
<keyword evidence="3" id="KW-1185">Reference proteome</keyword>
<comment type="caution">
    <text evidence="2">The sequence shown here is derived from an EMBL/GenBank/DDBJ whole genome shotgun (WGS) entry which is preliminary data.</text>
</comment>
<keyword evidence="2" id="KW-0489">Methyltransferase</keyword>
<dbReference type="InterPro" id="IPR013216">
    <property type="entry name" value="Methyltransf_11"/>
</dbReference>
<dbReference type="SUPFAM" id="SSF53335">
    <property type="entry name" value="S-adenosyl-L-methionine-dependent methyltransferases"/>
    <property type="match status" value="1"/>
</dbReference>
<evidence type="ECO:0000259" key="1">
    <source>
        <dbReference type="Pfam" id="PF08241"/>
    </source>
</evidence>
<dbReference type="EMBL" id="SJTG01000002">
    <property type="protein sequence ID" value="TCI11065.1"/>
    <property type="molecule type" value="Genomic_DNA"/>
</dbReference>
<evidence type="ECO:0000313" key="3">
    <source>
        <dbReference type="Proteomes" id="UP000291822"/>
    </source>
</evidence>
<accession>A0A4R0YSN3</accession>
<reference evidence="2 3" key="1">
    <citation type="submission" date="2019-02" db="EMBL/GenBank/DDBJ databases">
        <title>Dyella amyloliquefaciens sp. nov., isolated from forest soil.</title>
        <authorList>
            <person name="Gao Z.-H."/>
            <person name="Qiu L.-H."/>
        </authorList>
    </citation>
    <scope>NUCLEOTIDE SEQUENCE [LARGE SCALE GENOMIC DNA]</scope>
    <source>
        <strain evidence="2 3">KACC 12747</strain>
    </source>
</reference>
<evidence type="ECO:0000313" key="2">
    <source>
        <dbReference type="EMBL" id="TCI11065.1"/>
    </source>
</evidence>
<proteinExistence type="predicted"/>
<dbReference type="RefSeq" id="WP_131409698.1">
    <property type="nucleotide sequence ID" value="NZ_SJTG01000002.1"/>
</dbReference>
<feature type="domain" description="Methyltransferase type 11" evidence="1">
    <location>
        <begin position="70"/>
        <end position="137"/>
    </location>
</feature>
<organism evidence="2 3">
    <name type="scientific">Dyella soli</name>
    <dbReference type="NCBI Taxonomy" id="522319"/>
    <lineage>
        <taxon>Bacteria</taxon>
        <taxon>Pseudomonadati</taxon>
        <taxon>Pseudomonadota</taxon>
        <taxon>Gammaproteobacteria</taxon>
        <taxon>Lysobacterales</taxon>
        <taxon>Rhodanobacteraceae</taxon>
        <taxon>Dyella</taxon>
    </lineage>
</organism>
<sequence>MPRPAQTRPTQAQLQQVNAGFYDMLWSGSRLTDPCRFNTWPLVRELSLALPRRLEVAPGLRPRLPLDGTVFVDLSHSALARLHARGARAARGVISALPCADAGFDLVCALDILEHVVDDDQALRELARVSAPGAWMLLSLPLHPAAWTDFDELVGHYRRYEPEDIARRLATHGWRIERSAIYGMQSSSPRLLGLAQHYLTRQPERATWWYDRVFMPLGLRLQRTLHWRPGLGTTQGVDEVLLLCRRVSD</sequence>
<gene>
    <name evidence="2" type="ORF">EZM97_19815</name>
</gene>
<keyword evidence="2" id="KW-0808">Transferase</keyword>
<name>A0A4R0YSN3_9GAMM</name>
<dbReference type="Proteomes" id="UP000291822">
    <property type="component" value="Unassembled WGS sequence"/>
</dbReference>
<dbReference type="GO" id="GO:0032259">
    <property type="term" value="P:methylation"/>
    <property type="evidence" value="ECO:0007669"/>
    <property type="project" value="UniProtKB-KW"/>
</dbReference>
<dbReference type="InterPro" id="IPR029063">
    <property type="entry name" value="SAM-dependent_MTases_sf"/>
</dbReference>